<sequence length="63" mass="7322">MASFPQYMIDSVVSCQKFRMEFFLVAPELLLFFLISWTDMYFATIRAALRRFAAAEEIVAVFA</sequence>
<comment type="caution">
    <text evidence="2">The sequence shown here is derived from an EMBL/GenBank/DDBJ whole genome shotgun (WGS) entry which is preliminary data.</text>
</comment>
<evidence type="ECO:0000313" key="3">
    <source>
        <dbReference type="Proteomes" id="UP000032483"/>
    </source>
</evidence>
<name>A0A0D8IUV7_9FIRM</name>
<keyword evidence="1" id="KW-0472">Membrane</keyword>
<dbReference type="AlphaFoldDB" id="A0A0D8IUV7"/>
<keyword evidence="3" id="KW-1185">Reference proteome</keyword>
<evidence type="ECO:0000313" key="2">
    <source>
        <dbReference type="EMBL" id="KJF38452.1"/>
    </source>
</evidence>
<reference evidence="2" key="1">
    <citation type="submission" date="2015-02" db="EMBL/GenBank/DDBJ databases">
        <title>A novel member of the family Ruminococcaceae isolated from human feces.</title>
        <authorList>
            <person name="Shkoporov A.N."/>
            <person name="Chaplin A.V."/>
            <person name="Motuzova O.V."/>
            <person name="Kafarskaia L.I."/>
            <person name="Khokhlova E.V."/>
            <person name="Efimov B.A."/>
        </authorList>
    </citation>
    <scope>NUCLEOTIDE SEQUENCE [LARGE SCALE GENOMIC DNA]</scope>
    <source>
        <strain evidence="2">585-1</strain>
    </source>
</reference>
<organism evidence="2 3">
    <name type="scientific">Ruthenibacterium lactatiformans</name>
    <dbReference type="NCBI Taxonomy" id="1550024"/>
    <lineage>
        <taxon>Bacteria</taxon>
        <taxon>Bacillati</taxon>
        <taxon>Bacillota</taxon>
        <taxon>Clostridia</taxon>
        <taxon>Eubacteriales</taxon>
        <taxon>Oscillospiraceae</taxon>
        <taxon>Ruthenibacterium</taxon>
    </lineage>
</organism>
<evidence type="ECO:0000256" key="1">
    <source>
        <dbReference type="SAM" id="Phobius"/>
    </source>
</evidence>
<keyword evidence="1" id="KW-0812">Transmembrane</keyword>
<protein>
    <submittedName>
        <fullName evidence="2">Uncharacterized protein</fullName>
    </submittedName>
</protein>
<dbReference type="EMBL" id="JXXK01000042">
    <property type="protein sequence ID" value="KJF38452.1"/>
    <property type="molecule type" value="Genomic_DNA"/>
</dbReference>
<gene>
    <name evidence="2" type="ORF">TQ39_17940</name>
</gene>
<proteinExistence type="predicted"/>
<dbReference type="Proteomes" id="UP000032483">
    <property type="component" value="Unassembled WGS sequence"/>
</dbReference>
<keyword evidence="1" id="KW-1133">Transmembrane helix</keyword>
<accession>A0A0D8IUV7</accession>
<feature type="transmembrane region" description="Helical" evidence="1">
    <location>
        <begin position="20"/>
        <end position="42"/>
    </location>
</feature>